<gene>
    <name evidence="15" type="ORF">OSTQU699_LOCUS1463</name>
</gene>
<dbReference type="CDD" id="cd01887">
    <property type="entry name" value="IF2_eIF5B"/>
    <property type="match status" value="1"/>
</dbReference>
<evidence type="ECO:0000256" key="12">
    <source>
        <dbReference type="ARBA" id="ARBA00032478"/>
    </source>
</evidence>
<dbReference type="GO" id="GO:0005525">
    <property type="term" value="F:GTP binding"/>
    <property type="evidence" value="ECO:0007669"/>
    <property type="project" value="UniProtKB-KW"/>
</dbReference>
<feature type="compositionally biased region" description="Basic residues" evidence="13">
    <location>
        <begin position="425"/>
        <end position="434"/>
    </location>
</feature>
<dbReference type="SUPFAM" id="SSF52540">
    <property type="entry name" value="P-loop containing nucleoside triphosphate hydrolases"/>
    <property type="match status" value="1"/>
</dbReference>
<dbReference type="InterPro" id="IPR015760">
    <property type="entry name" value="TIF_IF2"/>
</dbReference>
<comment type="caution">
    <text evidence="15">The sequence shown here is derived from an EMBL/GenBank/DDBJ whole genome shotgun (WGS) entry which is preliminary data.</text>
</comment>
<dbReference type="InterPro" id="IPR005225">
    <property type="entry name" value="Small_GTP-bd"/>
</dbReference>
<evidence type="ECO:0000256" key="9">
    <source>
        <dbReference type="ARBA" id="ARBA00022801"/>
    </source>
</evidence>
<feature type="compositionally biased region" description="Basic and acidic residues" evidence="13">
    <location>
        <begin position="691"/>
        <end position="704"/>
    </location>
</feature>
<feature type="compositionally biased region" description="Basic and acidic residues" evidence="13">
    <location>
        <begin position="537"/>
        <end position="605"/>
    </location>
</feature>
<dbReference type="OrthoDB" id="4928at2759"/>
<feature type="compositionally biased region" description="Basic and acidic residues" evidence="13">
    <location>
        <begin position="379"/>
        <end position="393"/>
    </location>
</feature>
<dbReference type="FunFam" id="2.40.30.10:FF:000013">
    <property type="entry name" value="eukaryotic translation initiation factor 5B"/>
    <property type="match status" value="1"/>
</dbReference>
<dbReference type="InterPro" id="IPR009000">
    <property type="entry name" value="Transl_B-barrel_sf"/>
</dbReference>
<evidence type="ECO:0000256" key="8">
    <source>
        <dbReference type="ARBA" id="ARBA00022741"/>
    </source>
</evidence>
<dbReference type="NCBIfam" id="TIGR00231">
    <property type="entry name" value="small_GTP"/>
    <property type="match status" value="1"/>
</dbReference>
<dbReference type="Proteomes" id="UP000708148">
    <property type="component" value="Unassembled WGS sequence"/>
</dbReference>
<dbReference type="SUPFAM" id="SSF50447">
    <property type="entry name" value="Translation proteins"/>
    <property type="match status" value="1"/>
</dbReference>
<dbReference type="GO" id="GO:0046872">
    <property type="term" value="F:metal ion binding"/>
    <property type="evidence" value="ECO:0007669"/>
    <property type="project" value="UniProtKB-KW"/>
</dbReference>
<feature type="domain" description="Tr-type G" evidence="14">
    <location>
        <begin position="802"/>
        <end position="1019"/>
    </location>
</feature>
<evidence type="ECO:0000256" key="4">
    <source>
        <dbReference type="ARBA" id="ARBA00013824"/>
    </source>
</evidence>
<feature type="compositionally biased region" description="Basic and acidic residues" evidence="13">
    <location>
        <begin position="639"/>
        <end position="679"/>
    </location>
</feature>
<evidence type="ECO:0000256" key="6">
    <source>
        <dbReference type="ARBA" id="ARBA00022540"/>
    </source>
</evidence>
<keyword evidence="8" id="KW-0547">Nucleotide-binding</keyword>
<keyword evidence="10" id="KW-0648">Protein biosynthesis</keyword>
<reference evidence="15" key="1">
    <citation type="submission" date="2020-12" db="EMBL/GenBank/DDBJ databases">
        <authorList>
            <person name="Iha C."/>
        </authorList>
    </citation>
    <scope>NUCLEOTIDE SEQUENCE</scope>
</reference>
<dbReference type="InterPro" id="IPR036925">
    <property type="entry name" value="TIF_IF2_dom3_sf"/>
</dbReference>
<feature type="compositionally biased region" description="Basic residues" evidence="13">
    <location>
        <begin position="312"/>
        <end position="322"/>
    </location>
</feature>
<dbReference type="Pfam" id="PF14578">
    <property type="entry name" value="GTP_EFTU_D4"/>
    <property type="match status" value="1"/>
</dbReference>
<keyword evidence="16" id="KW-1185">Reference proteome</keyword>
<dbReference type="GO" id="GO:0003924">
    <property type="term" value="F:GTPase activity"/>
    <property type="evidence" value="ECO:0007669"/>
    <property type="project" value="InterPro"/>
</dbReference>
<dbReference type="InterPro" id="IPR000795">
    <property type="entry name" value="T_Tr_GTP-bd_dom"/>
</dbReference>
<sequence length="1400" mass="153656">MPKKKSKGRNQDSLFEELESEGPAFVASTEEAEELSPMGKKKPKKGKKADISVDEAPEATIGDEDDSNMTSGLSKGAHNAFAGLDVDDAENGTGDDGSDNGNPAVSAAPTPKGKKKKKKKKNVDNAFALLDADSDGEAQDDPQPTVEEPDEPATKILPKEKKQKKGKKNRGLKFMEGGLEEGITSPQSDDTDRSDGRVQKQKGGKAELAFAALMLDNDEQAESDGPSVSEEENKSLKHHHSRTPSSAFSALSMDDEDKEEQETPKVSPPPVKGSKTKTSNNSGLADDLQGQASAPHSEEDAAASGGAAIRPKDKKKKKKAKGGKGDIDDVFAALDEEDKAAGSTADISAEPGEAPQGKKKSTGRKTKGEEDIDALVAELDGKAGLPEETKAGRGPDAASTLERDNSTAESNVIQPIPDEQGPSTSKKKKKKGKGNKKDVEDIDAILAEIDGPIAGTEHVKEVTETSTIEVPETLAPASTDESQALGEEVQGDAQEGTKELSAAQKKKLKKKQKEKEKKLAKSSSTAVDEESVATKPKGKDGKVPLHVRRLQEEMERRRLAEEQLKKEEEERARREEEERKREEEAEMLRKEEAERKKKEKAEKQKQMKILAKQRAEEEKRARALKLLVKTNQSQEDADEARARDKLSYAEKKRQRALELEARKKAEDEARLLALEEERKRKEKERKEEEEEQKRQAEQKTKEVEGVDDWEQAADTWEDIDEDAPTGGQGEMQTAGNTPDNDASSSSAEGSESESEEESSSEEESTSYETDSEEAKERMIAEAKQKRAARVEEAKAQASADDLRSPICCILGHVDTGKTKILDNVRRTNVQDGEAGGITQQIGATYIPSDALLTRTADLRKGREYDMKVPGLLVIDTPGHESFTNLRSRGSSLCDIAILVVDLMHGLEPQTMESIGLLRQRKTPFIVALNKVDRLIDWKITNDAPIRDSLNRQKKHTTTDFEDRLKFCTTQLMEQGLNVALYWKNKDPRKYVSMVPTSAITGEGIPDLLQLLVKLTTSLMAERLMFLAELQCTVLEVKAIEGLGTTVDVVLVNGMLKEGDKIVVCGMAGPITTTIRSLLTPHPLKELRVKGSYLHHKQIRAAQGIKICAQGLERAVAGTALYGVGPDDDEEEAKALAQEEMEDVLGRIDKSGEGVSVQASTLGSLEALLDFLKSPEVSIPVSAIAIGPVHKKDVIRANVMNEKGLQKYGVILAFDVPVNREARDVAQELGVRIFTADIIYHLFDQFKAYMEEVKKAEKMAARDDAVFPCILKIIPTCIFNQKDPIVLGVEVVEGQARVGTPLCIPASSGRAEISLGRIDSMEVNHKMVEEAKAGDSFAVKIRATNSEESAKLYGRHFDHNDDLYSRISRESIDALKQFFKDEMEKDDWRLVVKLKSVFKIQ</sequence>
<keyword evidence="5" id="KW-0963">Cytoplasm</keyword>
<evidence type="ECO:0000256" key="11">
    <source>
        <dbReference type="ARBA" id="ARBA00023134"/>
    </source>
</evidence>
<protein>
    <recommendedName>
        <fullName evidence="4">Eukaryotic translation initiation factor 5B</fullName>
        <ecNumber evidence="3">3.6.5.3</ecNumber>
    </recommendedName>
    <alternativeName>
        <fullName evidence="12">Translation initiation factor IF-2</fullName>
    </alternativeName>
</protein>
<evidence type="ECO:0000256" key="2">
    <source>
        <dbReference type="ARBA" id="ARBA00007733"/>
    </source>
</evidence>
<evidence type="ECO:0000256" key="1">
    <source>
        <dbReference type="ARBA" id="ARBA00004496"/>
    </source>
</evidence>
<feature type="region of interest" description="Disordered" evidence="13">
    <location>
        <begin position="1"/>
        <end position="783"/>
    </location>
</feature>
<name>A0A8S1IRL2_9CHLO</name>
<keyword evidence="6" id="KW-0396">Initiation factor</keyword>
<keyword evidence="7" id="KW-0479">Metal-binding</keyword>
<evidence type="ECO:0000259" key="14">
    <source>
        <dbReference type="PROSITE" id="PS51722"/>
    </source>
</evidence>
<dbReference type="Gene3D" id="3.40.50.10050">
    <property type="entry name" value="Translation initiation factor IF- 2, domain 3"/>
    <property type="match status" value="1"/>
</dbReference>
<organism evidence="15 16">
    <name type="scientific">Ostreobium quekettii</name>
    <dbReference type="NCBI Taxonomy" id="121088"/>
    <lineage>
        <taxon>Eukaryota</taxon>
        <taxon>Viridiplantae</taxon>
        <taxon>Chlorophyta</taxon>
        <taxon>core chlorophytes</taxon>
        <taxon>Ulvophyceae</taxon>
        <taxon>TCBD clade</taxon>
        <taxon>Bryopsidales</taxon>
        <taxon>Ostreobineae</taxon>
        <taxon>Ostreobiaceae</taxon>
        <taxon>Ostreobium</taxon>
    </lineage>
</organism>
<evidence type="ECO:0000313" key="15">
    <source>
        <dbReference type="EMBL" id="CAD7696102.1"/>
    </source>
</evidence>
<dbReference type="PRINTS" id="PR00315">
    <property type="entry name" value="ELONGATNFCT"/>
</dbReference>
<dbReference type="PANTHER" id="PTHR43381">
    <property type="entry name" value="TRANSLATION INITIATION FACTOR IF-2-RELATED"/>
    <property type="match status" value="1"/>
</dbReference>
<dbReference type="Gene3D" id="2.40.30.10">
    <property type="entry name" value="Translation factors"/>
    <property type="match status" value="2"/>
</dbReference>
<comment type="subcellular location">
    <subcellularLocation>
        <location evidence="1">Cytoplasm</location>
    </subcellularLocation>
</comment>
<dbReference type="CDD" id="cd16266">
    <property type="entry name" value="IF2_aeIF5B_IV"/>
    <property type="match status" value="1"/>
</dbReference>
<dbReference type="InterPro" id="IPR027417">
    <property type="entry name" value="P-loop_NTPase"/>
</dbReference>
<evidence type="ECO:0000313" key="16">
    <source>
        <dbReference type="Proteomes" id="UP000708148"/>
    </source>
</evidence>
<evidence type="ECO:0000256" key="10">
    <source>
        <dbReference type="ARBA" id="ARBA00022917"/>
    </source>
</evidence>
<dbReference type="FunFam" id="3.40.50.300:FF:000112">
    <property type="entry name" value="Eukaryotic translation initiation factor 5B"/>
    <property type="match status" value="1"/>
</dbReference>
<dbReference type="InterPro" id="IPR023115">
    <property type="entry name" value="TIF_IF2_dom3"/>
</dbReference>
<feature type="compositionally biased region" description="Basic and acidic residues" evidence="13">
    <location>
        <begin position="772"/>
        <end position="783"/>
    </location>
</feature>
<evidence type="ECO:0000256" key="3">
    <source>
        <dbReference type="ARBA" id="ARBA00011986"/>
    </source>
</evidence>
<dbReference type="Pfam" id="PF11987">
    <property type="entry name" value="IF-2"/>
    <property type="match status" value="1"/>
</dbReference>
<dbReference type="Pfam" id="PF00009">
    <property type="entry name" value="GTP_EFTU"/>
    <property type="match status" value="1"/>
</dbReference>
<dbReference type="Gene3D" id="3.40.50.300">
    <property type="entry name" value="P-loop containing nucleotide triphosphate hydrolases"/>
    <property type="match status" value="1"/>
</dbReference>
<dbReference type="FunFam" id="3.40.50.10050:FF:000002">
    <property type="entry name" value="Eukaryotic translation initiation factor 5B"/>
    <property type="match status" value="1"/>
</dbReference>
<evidence type="ECO:0000256" key="13">
    <source>
        <dbReference type="SAM" id="MobiDB-lite"/>
    </source>
</evidence>
<keyword evidence="9" id="KW-0378">Hydrolase</keyword>
<feature type="compositionally biased region" description="Polar residues" evidence="13">
    <location>
        <begin position="730"/>
        <end position="742"/>
    </location>
</feature>
<feature type="compositionally biased region" description="Acidic residues" evidence="13">
    <location>
        <begin position="750"/>
        <end position="771"/>
    </location>
</feature>
<evidence type="ECO:0000256" key="5">
    <source>
        <dbReference type="ARBA" id="ARBA00022490"/>
    </source>
</evidence>
<feature type="compositionally biased region" description="Acidic residues" evidence="13">
    <location>
        <begin position="52"/>
        <end position="67"/>
    </location>
</feature>
<evidence type="ECO:0000256" key="7">
    <source>
        <dbReference type="ARBA" id="ARBA00022723"/>
    </source>
</evidence>
<dbReference type="InterPro" id="IPR029459">
    <property type="entry name" value="EFTU-type"/>
</dbReference>
<comment type="similarity">
    <text evidence="2">Belongs to the TRAFAC class translation factor GTPase superfamily. Classic translation factor GTPase family. IF-2 subfamily.</text>
</comment>
<dbReference type="CDD" id="cd03703">
    <property type="entry name" value="aeIF5B_II"/>
    <property type="match status" value="1"/>
</dbReference>
<dbReference type="GO" id="GO:0003743">
    <property type="term" value="F:translation initiation factor activity"/>
    <property type="evidence" value="ECO:0007669"/>
    <property type="project" value="UniProtKB-KW"/>
</dbReference>
<dbReference type="FunFam" id="2.40.30.10:FF:000026">
    <property type="entry name" value="Eukaryotic translation initiation factor 5B"/>
    <property type="match status" value="1"/>
</dbReference>
<dbReference type="SUPFAM" id="SSF52156">
    <property type="entry name" value="Initiation factor IF2/eIF5b, domain 3"/>
    <property type="match status" value="1"/>
</dbReference>
<dbReference type="EMBL" id="CAJHUC010000431">
    <property type="protein sequence ID" value="CAD7696102.1"/>
    <property type="molecule type" value="Genomic_DNA"/>
</dbReference>
<dbReference type="PROSITE" id="PS51722">
    <property type="entry name" value="G_TR_2"/>
    <property type="match status" value="1"/>
</dbReference>
<keyword evidence="11" id="KW-0342">GTP-binding</keyword>
<dbReference type="EC" id="3.6.5.3" evidence="3"/>
<accession>A0A8S1IRL2</accession>
<dbReference type="NCBIfam" id="NF003078">
    <property type="entry name" value="PRK04004.1"/>
    <property type="match status" value="1"/>
</dbReference>
<dbReference type="PANTHER" id="PTHR43381:SF4">
    <property type="entry name" value="EUKARYOTIC TRANSLATION INITIATION FACTOR 5B"/>
    <property type="match status" value="1"/>
</dbReference>
<dbReference type="GO" id="GO:0005739">
    <property type="term" value="C:mitochondrion"/>
    <property type="evidence" value="ECO:0007669"/>
    <property type="project" value="TreeGrafter"/>
</dbReference>
<feature type="compositionally biased region" description="Basic residues" evidence="13">
    <location>
        <begin position="112"/>
        <end position="121"/>
    </location>
</feature>
<proteinExistence type="inferred from homology"/>
<feature type="compositionally biased region" description="Basic residues" evidence="13">
    <location>
        <begin position="161"/>
        <end position="171"/>
    </location>
</feature>
<feature type="compositionally biased region" description="Acidic residues" evidence="13">
    <location>
        <begin position="705"/>
        <end position="723"/>
    </location>
</feature>